<evidence type="ECO:0000256" key="3">
    <source>
        <dbReference type="SAM" id="MobiDB-lite"/>
    </source>
</evidence>
<proteinExistence type="predicted"/>
<dbReference type="PANTHER" id="PTHR40621:SF6">
    <property type="entry name" value="AP-1-LIKE TRANSCRIPTION FACTOR YAP1-RELATED"/>
    <property type="match status" value="1"/>
</dbReference>
<dbReference type="PANTHER" id="PTHR40621">
    <property type="entry name" value="TRANSCRIPTION FACTOR KAPC-RELATED"/>
    <property type="match status" value="1"/>
</dbReference>
<feature type="region of interest" description="Disordered" evidence="3">
    <location>
        <begin position="1"/>
        <end position="29"/>
    </location>
</feature>
<dbReference type="GO" id="GO:0090575">
    <property type="term" value="C:RNA polymerase II transcription regulator complex"/>
    <property type="evidence" value="ECO:0007669"/>
    <property type="project" value="TreeGrafter"/>
</dbReference>
<organism evidence="4 5">
    <name type="scientific">Dichotomopilus funicola</name>
    <dbReference type="NCBI Taxonomy" id="1934379"/>
    <lineage>
        <taxon>Eukaryota</taxon>
        <taxon>Fungi</taxon>
        <taxon>Dikarya</taxon>
        <taxon>Ascomycota</taxon>
        <taxon>Pezizomycotina</taxon>
        <taxon>Sordariomycetes</taxon>
        <taxon>Sordariomycetidae</taxon>
        <taxon>Sordariales</taxon>
        <taxon>Chaetomiaceae</taxon>
        <taxon>Dichotomopilus</taxon>
    </lineage>
</organism>
<dbReference type="Gene3D" id="1.20.5.170">
    <property type="match status" value="1"/>
</dbReference>
<dbReference type="RefSeq" id="XP_062635067.1">
    <property type="nucleotide sequence ID" value="XM_062781477.1"/>
</dbReference>
<dbReference type="Proteomes" id="UP001302676">
    <property type="component" value="Unassembled WGS sequence"/>
</dbReference>
<reference evidence="4" key="1">
    <citation type="journal article" date="2023" name="Mol. Phylogenet. Evol.">
        <title>Genome-scale phylogeny and comparative genomics of the fungal order Sordariales.</title>
        <authorList>
            <person name="Hensen N."/>
            <person name="Bonometti L."/>
            <person name="Westerberg I."/>
            <person name="Brannstrom I.O."/>
            <person name="Guillou S."/>
            <person name="Cros-Aarteil S."/>
            <person name="Calhoun S."/>
            <person name="Haridas S."/>
            <person name="Kuo A."/>
            <person name="Mondo S."/>
            <person name="Pangilinan J."/>
            <person name="Riley R."/>
            <person name="LaButti K."/>
            <person name="Andreopoulos B."/>
            <person name="Lipzen A."/>
            <person name="Chen C."/>
            <person name="Yan M."/>
            <person name="Daum C."/>
            <person name="Ng V."/>
            <person name="Clum A."/>
            <person name="Steindorff A."/>
            <person name="Ohm R.A."/>
            <person name="Martin F."/>
            <person name="Silar P."/>
            <person name="Natvig D.O."/>
            <person name="Lalanne C."/>
            <person name="Gautier V."/>
            <person name="Ament-Velasquez S.L."/>
            <person name="Kruys A."/>
            <person name="Hutchinson M.I."/>
            <person name="Powell A.J."/>
            <person name="Barry K."/>
            <person name="Miller A.N."/>
            <person name="Grigoriev I.V."/>
            <person name="Debuchy R."/>
            <person name="Gladieux P."/>
            <person name="Hiltunen Thoren M."/>
            <person name="Johannesson H."/>
        </authorList>
    </citation>
    <scope>NUCLEOTIDE SEQUENCE</scope>
    <source>
        <strain evidence="4">CBS 141.50</strain>
    </source>
</reference>
<evidence type="ECO:0000313" key="4">
    <source>
        <dbReference type="EMBL" id="KAK4141696.1"/>
    </source>
</evidence>
<dbReference type="GO" id="GO:0000976">
    <property type="term" value="F:transcription cis-regulatory region binding"/>
    <property type="evidence" value="ECO:0007669"/>
    <property type="project" value="InterPro"/>
</dbReference>
<dbReference type="CDD" id="cd14688">
    <property type="entry name" value="bZIP_YAP"/>
    <property type="match status" value="1"/>
</dbReference>
<sequence length="306" mass="34082">MSSKGSIFRMFNPGRRPKEEDTGEKRREQLRRAQHVYRQRKTRYVKALETDVKTSRLRECQILAEKKHLEDDVQMLLRILAQHGIATPELSSSRVNGNGASPGQLTQSESPMSHDGSQVYTHTEWPQASTFSPPPLPSPFSISPDDNTSLSSRVCEFDQTTLGMKFVLKIEEPCLGHIHGNPKTPEEPSNHALTATSQLLSLSSSSTPPPKRSSLLPVQNTPAGILDRLLTLAPEVVTNSETEVTPIQAWDEIQRKPMLGNLDLRGLMALAERLRDAAKCHGFGAVVEVEVFQRLVREMVTSKVPF</sequence>
<feature type="region of interest" description="Disordered" evidence="3">
    <location>
        <begin position="199"/>
        <end position="218"/>
    </location>
</feature>
<comment type="caution">
    <text evidence="4">The sequence shown here is derived from an EMBL/GenBank/DDBJ whole genome shotgun (WGS) entry which is preliminary data.</text>
</comment>
<keyword evidence="2" id="KW-0539">Nucleus</keyword>
<reference evidence="4" key="2">
    <citation type="submission" date="2023-05" db="EMBL/GenBank/DDBJ databases">
        <authorList>
            <consortium name="Lawrence Berkeley National Laboratory"/>
            <person name="Steindorff A."/>
            <person name="Hensen N."/>
            <person name="Bonometti L."/>
            <person name="Westerberg I."/>
            <person name="Brannstrom I.O."/>
            <person name="Guillou S."/>
            <person name="Cros-Aarteil S."/>
            <person name="Calhoun S."/>
            <person name="Haridas S."/>
            <person name="Kuo A."/>
            <person name="Mondo S."/>
            <person name="Pangilinan J."/>
            <person name="Riley R."/>
            <person name="Labutti K."/>
            <person name="Andreopoulos B."/>
            <person name="Lipzen A."/>
            <person name="Chen C."/>
            <person name="Yanf M."/>
            <person name="Daum C."/>
            <person name="Ng V."/>
            <person name="Clum A."/>
            <person name="Ohm R."/>
            <person name="Martin F."/>
            <person name="Silar P."/>
            <person name="Natvig D."/>
            <person name="Lalanne C."/>
            <person name="Gautier V."/>
            <person name="Ament-Velasquez S.L."/>
            <person name="Kruys A."/>
            <person name="Hutchinson M.I."/>
            <person name="Powell A.J."/>
            <person name="Barry K."/>
            <person name="Miller A.N."/>
            <person name="Grigoriev I.V."/>
            <person name="Debuchy R."/>
            <person name="Gladieux P."/>
            <person name="Thoren M.H."/>
            <person name="Johannesson H."/>
        </authorList>
    </citation>
    <scope>NUCLEOTIDE SEQUENCE</scope>
    <source>
        <strain evidence="4">CBS 141.50</strain>
    </source>
</reference>
<evidence type="ECO:0000256" key="1">
    <source>
        <dbReference type="ARBA" id="ARBA00004123"/>
    </source>
</evidence>
<accession>A0AAN6ZLI4</accession>
<keyword evidence="5" id="KW-1185">Reference proteome</keyword>
<feature type="compositionally biased region" description="Low complexity" evidence="3">
    <location>
        <begin position="199"/>
        <end position="217"/>
    </location>
</feature>
<gene>
    <name evidence="4" type="ORF">C8A04DRAFT_30683</name>
</gene>
<evidence type="ECO:0000313" key="5">
    <source>
        <dbReference type="Proteomes" id="UP001302676"/>
    </source>
</evidence>
<evidence type="ECO:0008006" key="6">
    <source>
        <dbReference type="Google" id="ProtNLM"/>
    </source>
</evidence>
<feature type="region of interest" description="Disordered" evidence="3">
    <location>
        <begin position="90"/>
        <end position="147"/>
    </location>
</feature>
<dbReference type="GeneID" id="87818090"/>
<dbReference type="InterPro" id="IPR046347">
    <property type="entry name" value="bZIP_sf"/>
</dbReference>
<dbReference type="Gene3D" id="1.10.238.100">
    <property type="entry name" value="YAP1 redox domain. Chain B"/>
    <property type="match status" value="1"/>
</dbReference>
<dbReference type="GO" id="GO:0001228">
    <property type="term" value="F:DNA-binding transcription activator activity, RNA polymerase II-specific"/>
    <property type="evidence" value="ECO:0007669"/>
    <property type="project" value="TreeGrafter"/>
</dbReference>
<feature type="compositionally biased region" description="Basic and acidic residues" evidence="3">
    <location>
        <begin position="16"/>
        <end position="29"/>
    </location>
</feature>
<comment type="subcellular location">
    <subcellularLocation>
        <location evidence="1">Nucleus</location>
    </subcellularLocation>
</comment>
<name>A0AAN6ZLI4_9PEZI</name>
<feature type="compositionally biased region" description="Polar residues" evidence="3">
    <location>
        <begin position="90"/>
        <end position="128"/>
    </location>
</feature>
<dbReference type="EMBL" id="MU853607">
    <property type="protein sequence ID" value="KAK4141696.1"/>
    <property type="molecule type" value="Genomic_DNA"/>
</dbReference>
<dbReference type="InterPro" id="IPR050936">
    <property type="entry name" value="AP-1-like"/>
</dbReference>
<protein>
    <recommendedName>
        <fullName evidence="6">BZIP domain-containing protein</fullName>
    </recommendedName>
</protein>
<evidence type="ECO:0000256" key="2">
    <source>
        <dbReference type="ARBA" id="ARBA00023242"/>
    </source>
</evidence>
<dbReference type="SUPFAM" id="SSF57959">
    <property type="entry name" value="Leucine zipper domain"/>
    <property type="match status" value="1"/>
</dbReference>
<dbReference type="AlphaFoldDB" id="A0AAN6ZLI4"/>